<dbReference type="GO" id="GO:0005737">
    <property type="term" value="C:cytoplasm"/>
    <property type="evidence" value="ECO:0007669"/>
    <property type="project" value="TreeGrafter"/>
</dbReference>
<dbReference type="PROSITE" id="PS50088">
    <property type="entry name" value="ANK_REPEAT"/>
    <property type="match status" value="1"/>
</dbReference>
<keyword evidence="4" id="KW-0812">Transmembrane</keyword>
<dbReference type="OrthoDB" id="194358at2759"/>
<evidence type="ECO:0000256" key="3">
    <source>
        <dbReference type="PROSITE-ProRule" id="PRU00023"/>
    </source>
</evidence>
<dbReference type="STRING" id="71717.A0A4Y7TC78"/>
<accession>A0A4Y7TC78</accession>
<keyword evidence="4" id="KW-1133">Transmembrane helix</keyword>
<dbReference type="InterPro" id="IPR002110">
    <property type="entry name" value="Ankyrin_rpt"/>
</dbReference>
<dbReference type="Pfam" id="PF12796">
    <property type="entry name" value="Ank_2"/>
    <property type="match status" value="1"/>
</dbReference>
<protein>
    <submittedName>
        <fullName evidence="5">Uncharacterized protein</fullName>
    </submittedName>
</protein>
<evidence type="ECO:0000313" key="6">
    <source>
        <dbReference type="Proteomes" id="UP000298030"/>
    </source>
</evidence>
<dbReference type="EMBL" id="QPFP01000018">
    <property type="protein sequence ID" value="TEB31554.1"/>
    <property type="molecule type" value="Genomic_DNA"/>
</dbReference>
<dbReference type="Proteomes" id="UP000298030">
    <property type="component" value="Unassembled WGS sequence"/>
</dbReference>
<organism evidence="5 6">
    <name type="scientific">Coprinellus micaceus</name>
    <name type="common">Glistening ink-cap mushroom</name>
    <name type="synonym">Coprinus micaceus</name>
    <dbReference type="NCBI Taxonomy" id="71717"/>
    <lineage>
        <taxon>Eukaryota</taxon>
        <taxon>Fungi</taxon>
        <taxon>Dikarya</taxon>
        <taxon>Basidiomycota</taxon>
        <taxon>Agaricomycotina</taxon>
        <taxon>Agaricomycetes</taxon>
        <taxon>Agaricomycetidae</taxon>
        <taxon>Agaricales</taxon>
        <taxon>Agaricineae</taxon>
        <taxon>Psathyrellaceae</taxon>
        <taxon>Coprinellus</taxon>
    </lineage>
</organism>
<dbReference type="PANTHER" id="PTHR24198">
    <property type="entry name" value="ANKYRIN REPEAT AND PROTEIN KINASE DOMAIN-CONTAINING PROTEIN"/>
    <property type="match status" value="1"/>
</dbReference>
<dbReference type="InterPro" id="IPR036770">
    <property type="entry name" value="Ankyrin_rpt-contain_sf"/>
</dbReference>
<feature type="repeat" description="ANK" evidence="3">
    <location>
        <begin position="200"/>
        <end position="232"/>
    </location>
</feature>
<dbReference type="SMART" id="SM00248">
    <property type="entry name" value="ANK"/>
    <property type="match status" value="2"/>
</dbReference>
<evidence type="ECO:0000313" key="5">
    <source>
        <dbReference type="EMBL" id="TEB31554.1"/>
    </source>
</evidence>
<comment type="caution">
    <text evidence="5">The sequence shown here is derived from an EMBL/GenBank/DDBJ whole genome shotgun (WGS) entry which is preliminary data.</text>
</comment>
<keyword evidence="1" id="KW-0677">Repeat</keyword>
<sequence>MRFDSQILRIASLVTYSLFLTPGFNIILPVLLILVLHEYTITPTIGTNLAGHVRGGRWQLRPWPMFSPLVLLMISALIIACTEHTLWNNKQFQDKGESEWGFGQTLAIFVAVLPALRDLSEVVSKRQGEAQAVADVHLKESIGCSDILAIEEWINAGANPNVRTRDNRTALEVAALAEKWETVLRLVSNLGANPNVQFSAGQSSLHLALETAETDVIRKLLERGADPNAQGKCSGSFVRSSINSS</sequence>
<dbReference type="SUPFAM" id="SSF48403">
    <property type="entry name" value="Ankyrin repeat"/>
    <property type="match status" value="1"/>
</dbReference>
<keyword evidence="6" id="KW-1185">Reference proteome</keyword>
<name>A0A4Y7TC78_COPMI</name>
<gene>
    <name evidence="5" type="ORF">FA13DRAFT_333004</name>
</gene>
<evidence type="ECO:0000256" key="2">
    <source>
        <dbReference type="ARBA" id="ARBA00023043"/>
    </source>
</evidence>
<dbReference type="Gene3D" id="1.25.40.20">
    <property type="entry name" value="Ankyrin repeat-containing domain"/>
    <property type="match status" value="1"/>
</dbReference>
<feature type="transmembrane region" description="Helical" evidence="4">
    <location>
        <begin position="12"/>
        <end position="36"/>
    </location>
</feature>
<reference evidence="5 6" key="1">
    <citation type="journal article" date="2019" name="Nat. Ecol. Evol.">
        <title>Megaphylogeny resolves global patterns of mushroom evolution.</title>
        <authorList>
            <person name="Varga T."/>
            <person name="Krizsan K."/>
            <person name="Foldi C."/>
            <person name="Dima B."/>
            <person name="Sanchez-Garcia M."/>
            <person name="Sanchez-Ramirez S."/>
            <person name="Szollosi G.J."/>
            <person name="Szarkandi J.G."/>
            <person name="Papp V."/>
            <person name="Albert L."/>
            <person name="Andreopoulos W."/>
            <person name="Angelini C."/>
            <person name="Antonin V."/>
            <person name="Barry K.W."/>
            <person name="Bougher N.L."/>
            <person name="Buchanan P."/>
            <person name="Buyck B."/>
            <person name="Bense V."/>
            <person name="Catcheside P."/>
            <person name="Chovatia M."/>
            <person name="Cooper J."/>
            <person name="Damon W."/>
            <person name="Desjardin D."/>
            <person name="Finy P."/>
            <person name="Geml J."/>
            <person name="Haridas S."/>
            <person name="Hughes K."/>
            <person name="Justo A."/>
            <person name="Karasinski D."/>
            <person name="Kautmanova I."/>
            <person name="Kiss B."/>
            <person name="Kocsube S."/>
            <person name="Kotiranta H."/>
            <person name="LaButti K.M."/>
            <person name="Lechner B.E."/>
            <person name="Liimatainen K."/>
            <person name="Lipzen A."/>
            <person name="Lukacs Z."/>
            <person name="Mihaltcheva S."/>
            <person name="Morgado L.N."/>
            <person name="Niskanen T."/>
            <person name="Noordeloos M.E."/>
            <person name="Ohm R.A."/>
            <person name="Ortiz-Santana B."/>
            <person name="Ovrebo C."/>
            <person name="Racz N."/>
            <person name="Riley R."/>
            <person name="Savchenko A."/>
            <person name="Shiryaev A."/>
            <person name="Soop K."/>
            <person name="Spirin V."/>
            <person name="Szebenyi C."/>
            <person name="Tomsovsky M."/>
            <person name="Tulloss R.E."/>
            <person name="Uehling J."/>
            <person name="Grigoriev I.V."/>
            <person name="Vagvolgyi C."/>
            <person name="Papp T."/>
            <person name="Martin F.M."/>
            <person name="Miettinen O."/>
            <person name="Hibbett D.S."/>
            <person name="Nagy L.G."/>
        </authorList>
    </citation>
    <scope>NUCLEOTIDE SEQUENCE [LARGE SCALE GENOMIC DNA]</scope>
    <source>
        <strain evidence="5 6">FP101781</strain>
    </source>
</reference>
<evidence type="ECO:0000256" key="1">
    <source>
        <dbReference type="ARBA" id="ARBA00022737"/>
    </source>
</evidence>
<proteinExistence type="predicted"/>
<keyword evidence="2 3" id="KW-0040">ANK repeat</keyword>
<dbReference type="PROSITE" id="PS50297">
    <property type="entry name" value="ANK_REP_REGION"/>
    <property type="match status" value="1"/>
</dbReference>
<dbReference type="AlphaFoldDB" id="A0A4Y7TC78"/>
<feature type="transmembrane region" description="Helical" evidence="4">
    <location>
        <begin position="65"/>
        <end position="87"/>
    </location>
</feature>
<evidence type="ECO:0000256" key="4">
    <source>
        <dbReference type="SAM" id="Phobius"/>
    </source>
</evidence>
<keyword evidence="4" id="KW-0472">Membrane</keyword>
<dbReference type="PANTHER" id="PTHR24198:SF165">
    <property type="entry name" value="ANKYRIN REPEAT-CONTAINING PROTEIN-RELATED"/>
    <property type="match status" value="1"/>
</dbReference>